<comment type="caution">
    <text evidence="4">The sequence shown here is derived from an EMBL/GenBank/DDBJ whole genome shotgun (WGS) entry which is preliminary data.</text>
</comment>
<accession>A0A8H7SGP4</accession>
<organism evidence="4 5">
    <name type="scientific">Circinella minor</name>
    <dbReference type="NCBI Taxonomy" id="1195481"/>
    <lineage>
        <taxon>Eukaryota</taxon>
        <taxon>Fungi</taxon>
        <taxon>Fungi incertae sedis</taxon>
        <taxon>Mucoromycota</taxon>
        <taxon>Mucoromycotina</taxon>
        <taxon>Mucoromycetes</taxon>
        <taxon>Mucorales</taxon>
        <taxon>Lichtheimiaceae</taxon>
        <taxon>Circinella</taxon>
    </lineage>
</organism>
<dbReference type="PROSITE" id="PS01173">
    <property type="entry name" value="LIPASE_GDXG_HIS"/>
    <property type="match status" value="1"/>
</dbReference>
<dbReference type="Pfam" id="PF07859">
    <property type="entry name" value="Abhydrolase_3"/>
    <property type="match status" value="1"/>
</dbReference>
<keyword evidence="5" id="KW-1185">Reference proteome</keyword>
<evidence type="ECO:0000256" key="1">
    <source>
        <dbReference type="ARBA" id="ARBA00010515"/>
    </source>
</evidence>
<dbReference type="InterPro" id="IPR050300">
    <property type="entry name" value="GDXG_lipolytic_enzyme"/>
</dbReference>
<evidence type="ECO:0000256" key="2">
    <source>
        <dbReference type="ARBA" id="ARBA00022801"/>
    </source>
</evidence>
<comment type="similarity">
    <text evidence="1">Belongs to the 'GDXG' lipolytic enzyme family.</text>
</comment>
<sequence length="331" mass="36620">MKITTPPTTPARVLLERCFEEALKKENPASDFVRTAETQRTSYTNSSLDPRWLKRVPFVIEQKLFISTRDGQSTTELIITRPPDTENTILPVIVYLHGGGWVGGDSATHRRPRTELAIAAHAAVVFVNYSRSPEHKYPIALEECYDTVTWMGNEANAHLIHVDPATLVVIGDSAGGNLTAGVTLLAKQRDFNGICAQVLIYPVTDCNFSNSSYNKYGGGEYDPSRELMEWFFDQYVPDESKRQEITVSPLKASIENLRGLPPALVLTCEADALLDEGEAYAKKLLAAGVKVIAIRLLGTAHGFLDMSYYDSSAAQAGIDQIVSMLHRIWKN</sequence>
<dbReference type="InterPro" id="IPR013094">
    <property type="entry name" value="AB_hydrolase_3"/>
</dbReference>
<evidence type="ECO:0000259" key="3">
    <source>
        <dbReference type="Pfam" id="PF07859"/>
    </source>
</evidence>
<dbReference type="EMBL" id="JAEPRB010000002">
    <property type="protein sequence ID" value="KAG2228108.1"/>
    <property type="molecule type" value="Genomic_DNA"/>
</dbReference>
<dbReference type="AlphaFoldDB" id="A0A8H7SGP4"/>
<dbReference type="OrthoDB" id="408631at2759"/>
<reference evidence="4 5" key="1">
    <citation type="submission" date="2020-12" db="EMBL/GenBank/DDBJ databases">
        <title>Metabolic potential, ecology and presence of endohyphal bacteria is reflected in genomic diversity of Mucoromycotina.</title>
        <authorList>
            <person name="Muszewska A."/>
            <person name="Okrasinska A."/>
            <person name="Steczkiewicz K."/>
            <person name="Drgas O."/>
            <person name="Orlowska M."/>
            <person name="Perlinska-Lenart U."/>
            <person name="Aleksandrzak-Piekarczyk T."/>
            <person name="Szatraj K."/>
            <person name="Zielenkiewicz U."/>
            <person name="Pilsyk S."/>
            <person name="Malc E."/>
            <person name="Mieczkowski P."/>
            <person name="Kruszewska J.S."/>
            <person name="Biernat P."/>
            <person name="Pawlowska J."/>
        </authorList>
    </citation>
    <scope>NUCLEOTIDE SEQUENCE [LARGE SCALE GENOMIC DNA]</scope>
    <source>
        <strain evidence="4 5">CBS 142.35</strain>
    </source>
</reference>
<proteinExistence type="inferred from homology"/>
<feature type="domain" description="Alpha/beta hydrolase fold-3" evidence="3">
    <location>
        <begin position="93"/>
        <end position="304"/>
    </location>
</feature>
<dbReference type="InterPro" id="IPR002168">
    <property type="entry name" value="Lipase_GDXG_HIS_AS"/>
</dbReference>
<dbReference type="GO" id="GO:0016787">
    <property type="term" value="F:hydrolase activity"/>
    <property type="evidence" value="ECO:0007669"/>
    <property type="project" value="UniProtKB-KW"/>
</dbReference>
<protein>
    <recommendedName>
        <fullName evidence="3">Alpha/beta hydrolase fold-3 domain-containing protein</fullName>
    </recommendedName>
</protein>
<evidence type="ECO:0000313" key="4">
    <source>
        <dbReference type="EMBL" id="KAG2228108.1"/>
    </source>
</evidence>
<dbReference type="InterPro" id="IPR029058">
    <property type="entry name" value="AB_hydrolase_fold"/>
</dbReference>
<evidence type="ECO:0000313" key="5">
    <source>
        <dbReference type="Proteomes" id="UP000646827"/>
    </source>
</evidence>
<dbReference type="Proteomes" id="UP000646827">
    <property type="component" value="Unassembled WGS sequence"/>
</dbReference>
<dbReference type="PANTHER" id="PTHR48081:SF8">
    <property type="entry name" value="ALPHA_BETA HYDROLASE FOLD-3 DOMAIN-CONTAINING PROTEIN-RELATED"/>
    <property type="match status" value="1"/>
</dbReference>
<keyword evidence="2" id="KW-0378">Hydrolase</keyword>
<dbReference type="PANTHER" id="PTHR48081">
    <property type="entry name" value="AB HYDROLASE SUPERFAMILY PROTEIN C4A8.06C"/>
    <property type="match status" value="1"/>
</dbReference>
<name>A0A8H7SGP4_9FUNG</name>
<dbReference type="Gene3D" id="3.40.50.1820">
    <property type="entry name" value="alpha/beta hydrolase"/>
    <property type="match status" value="1"/>
</dbReference>
<dbReference type="SUPFAM" id="SSF53474">
    <property type="entry name" value="alpha/beta-Hydrolases"/>
    <property type="match status" value="1"/>
</dbReference>
<gene>
    <name evidence="4" type="ORF">INT45_009154</name>
</gene>